<reference evidence="2 3" key="1">
    <citation type="submission" date="2021-01" db="EMBL/GenBank/DDBJ databases">
        <title>Genomic Encyclopedia of Type Strains, Phase IV (KMG-IV): sequencing the most valuable type-strain genomes for metagenomic binning, comparative biology and taxonomic classification.</title>
        <authorList>
            <person name="Goeker M."/>
        </authorList>
    </citation>
    <scope>NUCLEOTIDE SEQUENCE [LARGE SCALE GENOMIC DNA]</scope>
    <source>
        <strain evidence="2 3">DSM 25890</strain>
    </source>
</reference>
<dbReference type="Gene3D" id="3.60.15.10">
    <property type="entry name" value="Ribonuclease Z/Hydroxyacylglutathione hydrolase-like"/>
    <property type="match status" value="1"/>
</dbReference>
<evidence type="ECO:0000313" key="2">
    <source>
        <dbReference type="EMBL" id="MBM7615787.1"/>
    </source>
</evidence>
<keyword evidence="3" id="KW-1185">Reference proteome</keyword>
<dbReference type="CDD" id="cd07716">
    <property type="entry name" value="RNaseZ_short-form-like_MBL-fold"/>
    <property type="match status" value="1"/>
</dbReference>
<dbReference type="SUPFAM" id="SSF56281">
    <property type="entry name" value="Metallo-hydrolase/oxidoreductase"/>
    <property type="match status" value="1"/>
</dbReference>
<dbReference type="InterPro" id="IPR036866">
    <property type="entry name" value="RibonucZ/Hydroxyglut_hydro"/>
</dbReference>
<proteinExistence type="predicted"/>
<dbReference type="Pfam" id="PF12706">
    <property type="entry name" value="Lactamase_B_2"/>
    <property type="match status" value="1"/>
</dbReference>
<organism evidence="2 3">
    <name type="scientific">Alkaliphilus hydrothermalis</name>
    <dbReference type="NCBI Taxonomy" id="1482730"/>
    <lineage>
        <taxon>Bacteria</taxon>
        <taxon>Bacillati</taxon>
        <taxon>Bacillota</taxon>
        <taxon>Clostridia</taxon>
        <taxon>Peptostreptococcales</taxon>
        <taxon>Natronincolaceae</taxon>
        <taxon>Alkaliphilus</taxon>
    </lineage>
</organism>
<dbReference type="Proteomes" id="UP001314796">
    <property type="component" value="Unassembled WGS sequence"/>
</dbReference>
<feature type="domain" description="Metallo-beta-lactamase" evidence="1">
    <location>
        <begin position="18"/>
        <end position="212"/>
    </location>
</feature>
<dbReference type="SMART" id="SM00849">
    <property type="entry name" value="Lactamase_B"/>
    <property type="match status" value="1"/>
</dbReference>
<dbReference type="EMBL" id="JAFBEE010000017">
    <property type="protein sequence ID" value="MBM7615787.1"/>
    <property type="molecule type" value="Genomic_DNA"/>
</dbReference>
<name>A0ABS2NS55_9FIRM</name>
<comment type="caution">
    <text evidence="2">The sequence shown here is derived from an EMBL/GenBank/DDBJ whole genome shotgun (WGS) entry which is preliminary data.</text>
</comment>
<dbReference type="PANTHER" id="PTHR46018:SF4">
    <property type="entry name" value="METALLO-HYDROLASE YHFI-RELATED"/>
    <property type="match status" value="1"/>
</dbReference>
<dbReference type="PANTHER" id="PTHR46018">
    <property type="entry name" value="ZINC PHOSPHODIESTERASE ELAC PROTEIN 1"/>
    <property type="match status" value="1"/>
</dbReference>
<evidence type="ECO:0000313" key="3">
    <source>
        <dbReference type="Proteomes" id="UP001314796"/>
    </source>
</evidence>
<dbReference type="InterPro" id="IPR001279">
    <property type="entry name" value="Metallo-B-lactamas"/>
</dbReference>
<accession>A0ABS2NS55</accession>
<sequence>MKLTVLGCYGPYPKARGACSGYLLENQDTKILIDCGNGVLSRLMEYCGNLSNIDAILISHLHPDHMSDLMVLRYAIAIGQMKGKVSKSIDLYTPASPKEDYDRIQYQQAFTMHTIQDGNEINVKGIKISFKRTDHPIECYAMAFEKENKKFVYSGDTKYHESLVEFAEQSDVFLCEGGILEKDWNENVPHVSVKQAAELALKAGVKRLLLTHFYPEVSTYQLFQEAREVFPYILELAEERKTYFI</sequence>
<protein>
    <submittedName>
        <fullName evidence="2">Ribonuclease BN (tRNA processing enzyme)</fullName>
    </submittedName>
</protein>
<evidence type="ECO:0000259" key="1">
    <source>
        <dbReference type="SMART" id="SM00849"/>
    </source>
</evidence>
<gene>
    <name evidence="2" type="ORF">JOC73_002361</name>
</gene>
<dbReference type="RefSeq" id="WP_204403384.1">
    <property type="nucleotide sequence ID" value="NZ_JAFBEE010000017.1"/>
</dbReference>